<feature type="transmembrane region" description="Helical" evidence="5">
    <location>
        <begin position="292"/>
        <end position="310"/>
    </location>
</feature>
<organism evidence="7 8">
    <name type="scientific">Amanita muscaria (strain Koide BX008)</name>
    <dbReference type="NCBI Taxonomy" id="946122"/>
    <lineage>
        <taxon>Eukaryota</taxon>
        <taxon>Fungi</taxon>
        <taxon>Dikarya</taxon>
        <taxon>Basidiomycota</taxon>
        <taxon>Agaricomycotina</taxon>
        <taxon>Agaricomycetes</taxon>
        <taxon>Agaricomycetidae</taxon>
        <taxon>Agaricales</taxon>
        <taxon>Pluteineae</taxon>
        <taxon>Amanitaceae</taxon>
        <taxon>Amanita</taxon>
    </lineage>
</organism>
<evidence type="ECO:0000313" key="8">
    <source>
        <dbReference type="Proteomes" id="UP000054549"/>
    </source>
</evidence>
<protein>
    <recommendedName>
        <fullName evidence="6">Sugar phosphate transporter domain-containing protein</fullName>
    </recommendedName>
</protein>
<dbReference type="InterPro" id="IPR004853">
    <property type="entry name" value="Sugar_P_trans_dom"/>
</dbReference>
<dbReference type="HOGENOM" id="CLU_033641_2_1_1"/>
<keyword evidence="4 5" id="KW-0472">Membrane</keyword>
<evidence type="ECO:0000256" key="2">
    <source>
        <dbReference type="ARBA" id="ARBA00022692"/>
    </source>
</evidence>
<proteinExistence type="predicted"/>
<sequence length="405" mass="44688">MFFKGTLLGSSSSPVSFSLLKLPPRFGHRLHLSWRPRFDNLYESPLFWVGMYFTTNLALTIYNKSVLIEFPFPYTLTALHALCSAAGATLLLRSGAVVPTDAHHAAASLNSQEIVVLILFSMLFTVNIAVSNISLDLVTIPFHQVVRATTPVFIVLLSGLLLGSRSNRNKVLSLIPVVAGVSIATYGDFSFSWWGLILTLLGTVLSAMKTITTHLLQTTGPLNNSKQTYTRFTSFFQLLGPRPTLSTLSPVELLRLLSPLAFIQALLLAYFTGEFGAMYRYAIHNIHHRQRLLLVIDGLLAFALNIASFGTNKRVGALTMTVAGNVKQVLTMLLAVMVFNVRITSTHALGIVITLIGGACYTAVELRDKKRAKHVRESSLPSPALHNDIHFNLNEKPHRMQETRT</sequence>
<dbReference type="PANTHER" id="PTHR11132">
    <property type="entry name" value="SOLUTE CARRIER FAMILY 35"/>
    <property type="match status" value="1"/>
</dbReference>
<dbReference type="OrthoDB" id="10261634at2759"/>
<evidence type="ECO:0000256" key="4">
    <source>
        <dbReference type="ARBA" id="ARBA00023136"/>
    </source>
</evidence>
<keyword evidence="3 5" id="KW-1133">Transmembrane helix</keyword>
<accession>A0A0C2X2L0</accession>
<feature type="transmembrane region" description="Helical" evidence="5">
    <location>
        <begin position="345"/>
        <end position="364"/>
    </location>
</feature>
<keyword evidence="8" id="KW-1185">Reference proteome</keyword>
<gene>
    <name evidence="7" type="ORF">M378DRAFT_80446</name>
</gene>
<evidence type="ECO:0000256" key="5">
    <source>
        <dbReference type="SAM" id="Phobius"/>
    </source>
</evidence>
<comment type="subcellular location">
    <subcellularLocation>
        <location evidence="1">Membrane</location>
        <topology evidence="1">Multi-pass membrane protein</topology>
    </subcellularLocation>
</comment>
<dbReference type="Proteomes" id="UP000054549">
    <property type="component" value="Unassembled WGS sequence"/>
</dbReference>
<feature type="transmembrane region" description="Helical" evidence="5">
    <location>
        <begin position="253"/>
        <end position="272"/>
    </location>
</feature>
<feature type="transmembrane region" description="Helical" evidence="5">
    <location>
        <begin position="145"/>
        <end position="164"/>
    </location>
</feature>
<feature type="transmembrane region" description="Helical" evidence="5">
    <location>
        <begin position="171"/>
        <end position="187"/>
    </location>
</feature>
<name>A0A0C2X2L0_AMAMK</name>
<evidence type="ECO:0000256" key="3">
    <source>
        <dbReference type="ARBA" id="ARBA00022989"/>
    </source>
</evidence>
<dbReference type="InterPro" id="IPR050186">
    <property type="entry name" value="TPT_transporter"/>
</dbReference>
<dbReference type="Pfam" id="PF03151">
    <property type="entry name" value="TPT"/>
    <property type="match status" value="1"/>
</dbReference>
<evidence type="ECO:0000259" key="6">
    <source>
        <dbReference type="Pfam" id="PF03151"/>
    </source>
</evidence>
<keyword evidence="2 5" id="KW-0812">Transmembrane</keyword>
<dbReference type="GO" id="GO:0016020">
    <property type="term" value="C:membrane"/>
    <property type="evidence" value="ECO:0007669"/>
    <property type="project" value="UniProtKB-SubCell"/>
</dbReference>
<dbReference type="AlphaFoldDB" id="A0A0C2X2L0"/>
<feature type="transmembrane region" description="Helical" evidence="5">
    <location>
        <begin position="74"/>
        <end position="93"/>
    </location>
</feature>
<feature type="transmembrane region" description="Helical" evidence="5">
    <location>
        <begin position="114"/>
        <end position="133"/>
    </location>
</feature>
<feature type="domain" description="Sugar phosphate transporter" evidence="6">
    <location>
        <begin position="48"/>
        <end position="361"/>
    </location>
</feature>
<evidence type="ECO:0000256" key="1">
    <source>
        <dbReference type="ARBA" id="ARBA00004141"/>
    </source>
</evidence>
<dbReference type="EMBL" id="KN818264">
    <property type="protein sequence ID" value="KIL62943.1"/>
    <property type="molecule type" value="Genomic_DNA"/>
</dbReference>
<evidence type="ECO:0000313" key="7">
    <source>
        <dbReference type="EMBL" id="KIL62943.1"/>
    </source>
</evidence>
<dbReference type="InParanoid" id="A0A0C2X2L0"/>
<reference evidence="7 8" key="1">
    <citation type="submission" date="2014-04" db="EMBL/GenBank/DDBJ databases">
        <title>Evolutionary Origins and Diversification of the Mycorrhizal Mutualists.</title>
        <authorList>
            <consortium name="DOE Joint Genome Institute"/>
            <consortium name="Mycorrhizal Genomics Consortium"/>
            <person name="Kohler A."/>
            <person name="Kuo A."/>
            <person name="Nagy L.G."/>
            <person name="Floudas D."/>
            <person name="Copeland A."/>
            <person name="Barry K.W."/>
            <person name="Cichocki N."/>
            <person name="Veneault-Fourrey C."/>
            <person name="LaButti K."/>
            <person name="Lindquist E.A."/>
            <person name="Lipzen A."/>
            <person name="Lundell T."/>
            <person name="Morin E."/>
            <person name="Murat C."/>
            <person name="Riley R."/>
            <person name="Ohm R."/>
            <person name="Sun H."/>
            <person name="Tunlid A."/>
            <person name="Henrissat B."/>
            <person name="Grigoriev I.V."/>
            <person name="Hibbett D.S."/>
            <person name="Martin F."/>
        </authorList>
    </citation>
    <scope>NUCLEOTIDE SEQUENCE [LARGE SCALE GENOMIC DNA]</scope>
    <source>
        <strain evidence="7 8">Koide BX008</strain>
    </source>
</reference>